<comment type="catalytic activity">
    <reaction evidence="10 11">
        <text>O-phospho-L-tyrosyl-[protein] + H2O = L-tyrosyl-[protein] + phosphate</text>
        <dbReference type="Rhea" id="RHEA:10684"/>
        <dbReference type="Rhea" id="RHEA-COMP:10136"/>
        <dbReference type="Rhea" id="RHEA-COMP:20101"/>
        <dbReference type="ChEBI" id="CHEBI:15377"/>
        <dbReference type="ChEBI" id="CHEBI:43474"/>
        <dbReference type="ChEBI" id="CHEBI:46858"/>
        <dbReference type="ChEBI" id="CHEBI:61978"/>
        <dbReference type="EC" id="3.1.3.48"/>
    </reaction>
</comment>
<evidence type="ECO:0000256" key="9">
    <source>
        <dbReference type="ARBA" id="ARBA00025635"/>
    </source>
</evidence>
<evidence type="ECO:0000256" key="1">
    <source>
        <dbReference type="ARBA" id="ARBA00001936"/>
    </source>
</evidence>
<dbReference type="EMBL" id="JAGZZN010000044">
    <property type="protein sequence ID" value="MBS6537217.1"/>
    <property type="molecule type" value="Genomic_DNA"/>
</dbReference>
<comment type="similarity">
    <text evidence="3 11">Belongs to the metallo-dependent hydrolases superfamily. CpsB/CapC family.</text>
</comment>
<keyword evidence="5" id="KW-0972">Capsule biogenesis/degradation</keyword>
<evidence type="ECO:0000256" key="8">
    <source>
        <dbReference type="ARBA" id="ARBA00023211"/>
    </source>
</evidence>
<evidence type="ECO:0000256" key="7">
    <source>
        <dbReference type="ARBA" id="ARBA00023169"/>
    </source>
</evidence>
<dbReference type="InterPro" id="IPR016667">
    <property type="entry name" value="Caps_polysacc_synth_CpsB/CapC"/>
</dbReference>
<evidence type="ECO:0000256" key="3">
    <source>
        <dbReference type="ARBA" id="ARBA00005750"/>
    </source>
</evidence>
<dbReference type="AlphaFoldDB" id="A0A0F3H734"/>
<dbReference type="Proteomes" id="UP000430295">
    <property type="component" value="Unassembled WGS sequence"/>
</dbReference>
<name>A0A0F3H734_STRPA</name>
<organism evidence="13 14">
    <name type="scientific">Streptococcus parasanguinis</name>
    <dbReference type="NCBI Taxonomy" id="1318"/>
    <lineage>
        <taxon>Bacteria</taxon>
        <taxon>Bacillati</taxon>
        <taxon>Bacillota</taxon>
        <taxon>Bacilli</taxon>
        <taxon>Lactobacillales</taxon>
        <taxon>Streptococcaceae</taxon>
        <taxon>Streptococcus</taxon>
    </lineage>
</organism>
<proteinExistence type="inferred from homology"/>
<dbReference type="Proteomes" id="UP000761167">
    <property type="component" value="Unassembled WGS sequence"/>
</dbReference>
<accession>A0A0F3H734</accession>
<dbReference type="RefSeq" id="WP_045760016.1">
    <property type="nucleotide sequence ID" value="NZ_JADNEU010000003.1"/>
</dbReference>
<dbReference type="GO" id="GO:0004725">
    <property type="term" value="F:protein tyrosine phosphatase activity"/>
    <property type="evidence" value="ECO:0007669"/>
    <property type="project" value="UniProtKB-UniRule"/>
</dbReference>
<comment type="function">
    <text evidence="9">Dephosphorylates CpsD. Involved in the regulation of capsular polysaccharide biosynthesis.</text>
</comment>
<evidence type="ECO:0000256" key="4">
    <source>
        <dbReference type="ARBA" id="ARBA00022801"/>
    </source>
</evidence>
<comment type="caution">
    <text evidence="13">The sequence shown here is derived from an EMBL/GenBank/DDBJ whole genome shotgun (WGS) entry which is preliminary data.</text>
</comment>
<keyword evidence="4 11" id="KW-0378">Hydrolase</keyword>
<dbReference type="GO" id="GO:0045227">
    <property type="term" value="P:capsule polysaccharide biosynthetic process"/>
    <property type="evidence" value="ECO:0007669"/>
    <property type="project" value="UniProtKB-UniPathway"/>
</dbReference>
<keyword evidence="8" id="KW-0464">Manganese</keyword>
<keyword evidence="7" id="KW-0270">Exopolysaccharide synthesis</keyword>
<protein>
    <recommendedName>
        <fullName evidence="11">Tyrosine-protein phosphatase</fullName>
        <ecNumber evidence="11">3.1.3.48</ecNumber>
    </recommendedName>
</protein>
<comment type="cofactor">
    <cofactor evidence="1">
        <name>Mn(2+)</name>
        <dbReference type="ChEBI" id="CHEBI:29035"/>
    </cofactor>
</comment>
<evidence type="ECO:0000256" key="2">
    <source>
        <dbReference type="ARBA" id="ARBA00005132"/>
    </source>
</evidence>
<gene>
    <name evidence="13" type="ORF">GMC75_06825</name>
    <name evidence="12" type="ORF">KH363_06645</name>
</gene>
<dbReference type="PIRSF" id="PIRSF016557">
    <property type="entry name" value="Caps_synth_CpsB"/>
    <property type="match status" value="1"/>
</dbReference>
<dbReference type="EMBL" id="WMYS01000003">
    <property type="protein sequence ID" value="MTR41391.1"/>
    <property type="molecule type" value="Genomic_DNA"/>
</dbReference>
<evidence type="ECO:0000256" key="5">
    <source>
        <dbReference type="ARBA" id="ARBA00022903"/>
    </source>
</evidence>
<dbReference type="InterPro" id="IPR032466">
    <property type="entry name" value="Metal_Hydrolase"/>
</dbReference>
<dbReference type="EC" id="3.1.3.48" evidence="11"/>
<dbReference type="PANTHER" id="PTHR39181">
    <property type="entry name" value="TYROSINE-PROTEIN PHOSPHATASE YWQE"/>
    <property type="match status" value="1"/>
</dbReference>
<evidence type="ECO:0000256" key="10">
    <source>
        <dbReference type="ARBA" id="ARBA00051722"/>
    </source>
</evidence>
<dbReference type="Gene3D" id="3.20.20.140">
    <property type="entry name" value="Metal-dependent hydrolases"/>
    <property type="match status" value="1"/>
</dbReference>
<comment type="pathway">
    <text evidence="2">Capsule biogenesis; capsule polysaccharide biosynthesis.</text>
</comment>
<evidence type="ECO:0000256" key="11">
    <source>
        <dbReference type="PIRNR" id="PIRNR016557"/>
    </source>
</evidence>
<dbReference type="SUPFAM" id="SSF51556">
    <property type="entry name" value="Metallo-dependent hydrolases"/>
    <property type="match status" value="1"/>
</dbReference>
<dbReference type="Pfam" id="PF19567">
    <property type="entry name" value="CpsB_CapC"/>
    <property type="match status" value="1"/>
</dbReference>
<keyword evidence="6 11" id="KW-0904">Protein phosphatase</keyword>
<reference evidence="13 14" key="1">
    <citation type="journal article" date="2019" name="Nat. Med.">
        <title>A library of human gut bacterial isolates paired with longitudinal multiomics data enables mechanistic microbiome research.</title>
        <authorList>
            <person name="Poyet M."/>
            <person name="Groussin M."/>
            <person name="Gibbons S.M."/>
            <person name="Avila-Pacheco J."/>
            <person name="Jiang X."/>
            <person name="Kearney S.M."/>
            <person name="Perrotta A.R."/>
            <person name="Berdy B."/>
            <person name="Zhao S."/>
            <person name="Lieberman T.D."/>
            <person name="Swanson P.K."/>
            <person name="Smith M."/>
            <person name="Roesemann S."/>
            <person name="Alexander J.E."/>
            <person name="Rich S.A."/>
            <person name="Livny J."/>
            <person name="Vlamakis H."/>
            <person name="Clish C."/>
            <person name="Bullock K."/>
            <person name="Deik A."/>
            <person name="Scott J."/>
            <person name="Pierce K.A."/>
            <person name="Xavier R.J."/>
            <person name="Alm E.J."/>
        </authorList>
    </citation>
    <scope>NUCLEOTIDE SEQUENCE [LARGE SCALE GENOMIC DNA]</scope>
    <source>
        <strain evidence="13 14">BIOML-A18</strain>
    </source>
</reference>
<reference evidence="12" key="2">
    <citation type="submission" date="2021-02" db="EMBL/GenBank/DDBJ databases">
        <title>Infant gut strain persistence is associated with maternal origin, phylogeny, and functional potential including surface adhesion and iron acquisition.</title>
        <authorList>
            <person name="Lou Y.C."/>
        </authorList>
    </citation>
    <scope>NUCLEOTIDE SEQUENCE</scope>
    <source>
        <strain evidence="12">L3_060_000G1_dasL3_060_000G1_metabat.metabat.86_ sub</strain>
    </source>
</reference>
<evidence type="ECO:0000256" key="6">
    <source>
        <dbReference type="ARBA" id="ARBA00022912"/>
    </source>
</evidence>
<dbReference type="PANTHER" id="PTHR39181:SF1">
    <property type="entry name" value="TYROSINE-PROTEIN PHOSPHATASE YWQE"/>
    <property type="match status" value="1"/>
</dbReference>
<dbReference type="NCBIfam" id="NF041488">
    <property type="entry name" value="caps_synth_Cps4B"/>
    <property type="match status" value="1"/>
</dbReference>
<dbReference type="InterPro" id="IPR048208">
    <property type="entry name" value="Caps_polysacc_synth_CpsB"/>
</dbReference>
<dbReference type="UniPathway" id="UPA00934"/>
<dbReference type="GO" id="GO:0030145">
    <property type="term" value="F:manganese ion binding"/>
    <property type="evidence" value="ECO:0007669"/>
    <property type="project" value="UniProtKB-UniRule"/>
</dbReference>
<evidence type="ECO:0000313" key="13">
    <source>
        <dbReference type="EMBL" id="MTR41391.1"/>
    </source>
</evidence>
<sequence length="243" mass="28360">MIDIHSHIVFDVDDGPKTREDTRALLEESYRQGVRTIISTSHRRKGMFETPEEKISENFQEVKKIAAEVAPDLTIHYGAEIYFTNDVLKKLEEKIIPRLAETRFALIEFSMGTPYKEIHTALDRLLHLGVTPVVAHIERYKCLEKNEERVQEMIDMGCYMQINSSSVLKPRLFGDEQKQLKKRARYFLEKDLVHFVASDMHNVDKRPPYMAEAYRLIKEEYGEQRAQALFVSNQELLLADELI</sequence>
<evidence type="ECO:0000313" key="14">
    <source>
        <dbReference type="Proteomes" id="UP000430295"/>
    </source>
</evidence>
<evidence type="ECO:0000313" key="12">
    <source>
        <dbReference type="EMBL" id="MBS6537217.1"/>
    </source>
</evidence>